<sequence length="81" mass="9094">MSNRKPCNPGVVLKISIQYIPIERLIARSSSCLPALKLESGVPYEYGKCWIFLKSESQEGVRVLLLIWEDPTSRSILGLDS</sequence>
<reference evidence="1 2" key="1">
    <citation type="submission" date="2020-10" db="EMBL/GenBank/DDBJ databases">
        <title>The Coptis chinensis genome and diversification of protoberbering-type alkaloids.</title>
        <authorList>
            <person name="Wang B."/>
            <person name="Shu S."/>
            <person name="Song C."/>
            <person name="Liu Y."/>
        </authorList>
    </citation>
    <scope>NUCLEOTIDE SEQUENCE [LARGE SCALE GENOMIC DNA]</scope>
    <source>
        <strain evidence="1">HL-2020</strain>
        <tissue evidence="1">Leaf</tissue>
    </source>
</reference>
<accession>A0A835HUI4</accession>
<dbReference type="EMBL" id="JADFTS010000005">
    <property type="protein sequence ID" value="KAF9605579.1"/>
    <property type="molecule type" value="Genomic_DNA"/>
</dbReference>
<organism evidence="1 2">
    <name type="scientific">Coptis chinensis</name>
    <dbReference type="NCBI Taxonomy" id="261450"/>
    <lineage>
        <taxon>Eukaryota</taxon>
        <taxon>Viridiplantae</taxon>
        <taxon>Streptophyta</taxon>
        <taxon>Embryophyta</taxon>
        <taxon>Tracheophyta</taxon>
        <taxon>Spermatophyta</taxon>
        <taxon>Magnoliopsida</taxon>
        <taxon>Ranunculales</taxon>
        <taxon>Ranunculaceae</taxon>
        <taxon>Coptidoideae</taxon>
        <taxon>Coptis</taxon>
    </lineage>
</organism>
<comment type="caution">
    <text evidence="1">The sequence shown here is derived from an EMBL/GenBank/DDBJ whole genome shotgun (WGS) entry which is preliminary data.</text>
</comment>
<keyword evidence="2" id="KW-1185">Reference proteome</keyword>
<dbReference type="AlphaFoldDB" id="A0A835HUI4"/>
<proteinExistence type="predicted"/>
<evidence type="ECO:0000313" key="2">
    <source>
        <dbReference type="Proteomes" id="UP000631114"/>
    </source>
</evidence>
<dbReference type="Proteomes" id="UP000631114">
    <property type="component" value="Unassembled WGS sequence"/>
</dbReference>
<gene>
    <name evidence="1" type="ORF">IFM89_017922</name>
</gene>
<name>A0A835HUI4_9MAGN</name>
<evidence type="ECO:0000313" key="1">
    <source>
        <dbReference type="EMBL" id="KAF9605579.1"/>
    </source>
</evidence>
<protein>
    <submittedName>
        <fullName evidence="1">Uncharacterized protein</fullName>
    </submittedName>
</protein>